<dbReference type="Proteomes" id="UP001595901">
    <property type="component" value="Unassembled WGS sequence"/>
</dbReference>
<dbReference type="Pfam" id="PF01522">
    <property type="entry name" value="Polysacc_deac_1"/>
    <property type="match status" value="1"/>
</dbReference>
<evidence type="ECO:0000313" key="4">
    <source>
        <dbReference type="EMBL" id="MFC3931231.1"/>
    </source>
</evidence>
<proteinExistence type="predicted"/>
<dbReference type="InterPro" id="IPR050248">
    <property type="entry name" value="Polysacc_deacetylase_ArnD"/>
</dbReference>
<protein>
    <submittedName>
        <fullName evidence="4">Polysaccharide deacetylase family protein</fullName>
    </submittedName>
</protein>
<organism evidence="4 5">
    <name type="scientific">Streptococcus dentapri</name>
    <dbReference type="NCBI Taxonomy" id="573564"/>
    <lineage>
        <taxon>Bacteria</taxon>
        <taxon>Bacillati</taxon>
        <taxon>Bacillota</taxon>
        <taxon>Bacilli</taxon>
        <taxon>Lactobacillales</taxon>
        <taxon>Streptococcaceae</taxon>
        <taxon>Streptococcus</taxon>
    </lineage>
</organism>
<gene>
    <name evidence="4" type="ORF">ACFOSE_00075</name>
</gene>
<dbReference type="SUPFAM" id="SSF88713">
    <property type="entry name" value="Glycoside hydrolase/deacetylase"/>
    <property type="match status" value="1"/>
</dbReference>
<dbReference type="InterPro" id="IPR002509">
    <property type="entry name" value="NODB_dom"/>
</dbReference>
<evidence type="ECO:0000259" key="3">
    <source>
        <dbReference type="PROSITE" id="PS51677"/>
    </source>
</evidence>
<dbReference type="SUPFAM" id="SSF144015">
    <property type="entry name" value="Peptidoglycan deacetylase N-terminal noncatalytic region"/>
    <property type="match status" value="1"/>
</dbReference>
<dbReference type="InterPro" id="IPR011330">
    <property type="entry name" value="Glyco_hydro/deAcase_b/a-brl"/>
</dbReference>
<accession>A0ABV8CYH1</accession>
<dbReference type="Gene3D" id="3.20.20.370">
    <property type="entry name" value="Glycoside hydrolase/deacetylase"/>
    <property type="match status" value="1"/>
</dbReference>
<dbReference type="Pfam" id="PF18627">
    <property type="entry name" value="PgdA_N"/>
    <property type="match status" value="1"/>
</dbReference>
<dbReference type="RefSeq" id="WP_380428944.1">
    <property type="nucleotide sequence ID" value="NZ_JBHSAC010000001.1"/>
</dbReference>
<keyword evidence="1" id="KW-0479">Metal-binding</keyword>
<name>A0ABV8CYH1_9STRE</name>
<keyword evidence="5" id="KW-1185">Reference proteome</keyword>
<evidence type="ECO:0000256" key="2">
    <source>
        <dbReference type="ARBA" id="ARBA00022801"/>
    </source>
</evidence>
<dbReference type="PANTHER" id="PTHR10587">
    <property type="entry name" value="GLYCOSYL TRANSFERASE-RELATED"/>
    <property type="match status" value="1"/>
</dbReference>
<feature type="domain" description="NodB homology" evidence="3">
    <location>
        <begin position="249"/>
        <end position="423"/>
    </location>
</feature>
<dbReference type="CDD" id="cd10954">
    <property type="entry name" value="CE4_CtAXE_like"/>
    <property type="match status" value="1"/>
</dbReference>
<keyword evidence="2" id="KW-0378">Hydrolase</keyword>
<dbReference type="InterPro" id="IPR040802">
    <property type="entry name" value="PgdA_N"/>
</dbReference>
<sequence>MKRQNYLLGTAIVLAVALLIIIAHQQKTVRRDLSKIIKTELIQSQQKRRTCMEKHGKVYVFYPCDDKGKPFADLKKKLDAKVKAVKGADYYFMGISYVDSDLQDTQQATIYQHSYNKKVFGLTKVKGSSSKSFYVKSNHKVLKLTDLLSRSQNLKKDLSSQVSSLLKAKKIDKKTRQGLLKALQQKKLSQASYSYAGGQLSLTVKDQQLNLPIKQLYSILNPHYLKGDDLQIYRNYKHGQGRLEKMSGHVVALSFDDGPNPITTPQVLKILKRYHVKATFFLVGQNVLGNEQLMRKMLKDGHELGNHSWDHSQLNRLKESQISWELGQTQDAIIKATGQAPTVFRPPYGATSEAVRKATQLYEVLWDVDTLDWKNHNTQAILEKVKTQTKDGSVILMHDVHQSTVNALPALLDYLSSKGYRFVTTSELYGYA</sequence>
<dbReference type="EMBL" id="JBHSAC010000001">
    <property type="protein sequence ID" value="MFC3931231.1"/>
    <property type="molecule type" value="Genomic_DNA"/>
</dbReference>
<comment type="caution">
    <text evidence="4">The sequence shown here is derived from an EMBL/GenBank/DDBJ whole genome shotgun (WGS) entry which is preliminary data.</text>
</comment>
<dbReference type="Gene3D" id="3.90.640.30">
    <property type="match status" value="1"/>
</dbReference>
<evidence type="ECO:0000256" key="1">
    <source>
        <dbReference type="ARBA" id="ARBA00022723"/>
    </source>
</evidence>
<evidence type="ECO:0000313" key="5">
    <source>
        <dbReference type="Proteomes" id="UP001595901"/>
    </source>
</evidence>
<reference evidence="5" key="1">
    <citation type="journal article" date="2019" name="Int. J. Syst. Evol. Microbiol.">
        <title>The Global Catalogue of Microorganisms (GCM) 10K type strain sequencing project: providing services to taxonomists for standard genome sequencing and annotation.</title>
        <authorList>
            <consortium name="The Broad Institute Genomics Platform"/>
            <consortium name="The Broad Institute Genome Sequencing Center for Infectious Disease"/>
            <person name="Wu L."/>
            <person name="Ma J."/>
        </authorList>
    </citation>
    <scope>NUCLEOTIDE SEQUENCE [LARGE SCALE GENOMIC DNA]</scope>
    <source>
        <strain evidence="5">CCUG 58728</strain>
    </source>
</reference>
<dbReference type="PROSITE" id="PS51677">
    <property type="entry name" value="NODB"/>
    <property type="match status" value="1"/>
</dbReference>
<dbReference type="PANTHER" id="PTHR10587:SF133">
    <property type="entry name" value="CHITIN DEACETYLASE 1-RELATED"/>
    <property type="match status" value="1"/>
</dbReference>